<dbReference type="AlphaFoldDB" id="A0A0D0C3D2"/>
<dbReference type="HOGENOM" id="CLU_1496382_0_0_1"/>
<gene>
    <name evidence="2" type="ORF">GYMLUDRAFT_251278</name>
</gene>
<evidence type="ECO:0000256" key="1">
    <source>
        <dbReference type="SAM" id="MobiDB-lite"/>
    </source>
</evidence>
<protein>
    <submittedName>
        <fullName evidence="2">Uncharacterized protein</fullName>
    </submittedName>
</protein>
<dbReference type="Proteomes" id="UP000053593">
    <property type="component" value="Unassembled WGS sequence"/>
</dbReference>
<evidence type="ECO:0000313" key="2">
    <source>
        <dbReference type="EMBL" id="KIK52332.1"/>
    </source>
</evidence>
<name>A0A0D0C3D2_9AGAR</name>
<reference evidence="2 3" key="1">
    <citation type="submission" date="2014-04" db="EMBL/GenBank/DDBJ databases">
        <title>Evolutionary Origins and Diversification of the Mycorrhizal Mutualists.</title>
        <authorList>
            <consortium name="DOE Joint Genome Institute"/>
            <consortium name="Mycorrhizal Genomics Consortium"/>
            <person name="Kohler A."/>
            <person name="Kuo A."/>
            <person name="Nagy L.G."/>
            <person name="Floudas D."/>
            <person name="Copeland A."/>
            <person name="Barry K.W."/>
            <person name="Cichocki N."/>
            <person name="Veneault-Fourrey C."/>
            <person name="LaButti K."/>
            <person name="Lindquist E.A."/>
            <person name="Lipzen A."/>
            <person name="Lundell T."/>
            <person name="Morin E."/>
            <person name="Murat C."/>
            <person name="Riley R."/>
            <person name="Ohm R."/>
            <person name="Sun H."/>
            <person name="Tunlid A."/>
            <person name="Henrissat B."/>
            <person name="Grigoriev I.V."/>
            <person name="Hibbett D.S."/>
            <person name="Martin F."/>
        </authorList>
    </citation>
    <scope>NUCLEOTIDE SEQUENCE [LARGE SCALE GENOMIC DNA]</scope>
    <source>
        <strain evidence="2 3">FD-317 M1</strain>
    </source>
</reference>
<evidence type="ECO:0000313" key="3">
    <source>
        <dbReference type="Proteomes" id="UP000053593"/>
    </source>
</evidence>
<sequence>MEAELFPPSLRSDEGLTLAQQLGVSESPLREKRVRSENAGAIHTLKAKSTGTLKARASLSAASILAIEDSRKGGECGMKGAKSNSVGFRITSCAFGPSRSWGVGRKEKENTTVAGVEGNSEGGITTTTTSSESNGILWKVIPPSTDGLGAGAGRRGVGPRRVPLDSAEAPPVRYGGRRQV</sequence>
<proteinExistence type="predicted"/>
<keyword evidence="3" id="KW-1185">Reference proteome</keyword>
<feature type="region of interest" description="Disordered" evidence="1">
    <location>
        <begin position="142"/>
        <end position="180"/>
    </location>
</feature>
<accession>A0A0D0C3D2</accession>
<organism evidence="2 3">
    <name type="scientific">Collybiopsis luxurians FD-317 M1</name>
    <dbReference type="NCBI Taxonomy" id="944289"/>
    <lineage>
        <taxon>Eukaryota</taxon>
        <taxon>Fungi</taxon>
        <taxon>Dikarya</taxon>
        <taxon>Basidiomycota</taxon>
        <taxon>Agaricomycotina</taxon>
        <taxon>Agaricomycetes</taxon>
        <taxon>Agaricomycetidae</taxon>
        <taxon>Agaricales</taxon>
        <taxon>Marasmiineae</taxon>
        <taxon>Omphalotaceae</taxon>
        <taxon>Collybiopsis</taxon>
        <taxon>Collybiopsis luxurians</taxon>
    </lineage>
</organism>
<dbReference type="EMBL" id="KN834844">
    <property type="protein sequence ID" value="KIK52332.1"/>
    <property type="molecule type" value="Genomic_DNA"/>
</dbReference>